<keyword evidence="2" id="KW-1185">Reference proteome</keyword>
<reference evidence="1 2" key="1">
    <citation type="submission" date="2014-04" db="EMBL/GenBank/DDBJ databases">
        <title>Evolutionary Origins and Diversification of the Mycorrhizal Mutualists.</title>
        <authorList>
            <consortium name="DOE Joint Genome Institute"/>
            <consortium name="Mycorrhizal Genomics Consortium"/>
            <person name="Kohler A."/>
            <person name="Kuo A."/>
            <person name="Nagy L.G."/>
            <person name="Floudas D."/>
            <person name="Copeland A."/>
            <person name="Barry K.W."/>
            <person name="Cichocki N."/>
            <person name="Veneault-Fourrey C."/>
            <person name="LaButti K."/>
            <person name="Lindquist E.A."/>
            <person name="Lipzen A."/>
            <person name="Lundell T."/>
            <person name="Morin E."/>
            <person name="Murat C."/>
            <person name="Riley R."/>
            <person name="Ohm R."/>
            <person name="Sun H."/>
            <person name="Tunlid A."/>
            <person name="Henrissat B."/>
            <person name="Grigoriev I.V."/>
            <person name="Hibbett D.S."/>
            <person name="Martin F."/>
        </authorList>
    </citation>
    <scope>NUCLEOTIDE SEQUENCE [LARGE SCALE GENOMIC DNA]</scope>
    <source>
        <strain evidence="1 2">FD-317 M1</strain>
    </source>
</reference>
<proteinExistence type="predicted"/>
<name>A0A0D0BVH4_9AGAR</name>
<protein>
    <recommendedName>
        <fullName evidence="3">F-box domain-containing protein</fullName>
    </recommendedName>
</protein>
<dbReference type="HOGENOM" id="CLU_645651_0_0_1"/>
<dbReference type="AlphaFoldDB" id="A0A0D0BVH4"/>
<dbReference type="Proteomes" id="UP000053593">
    <property type="component" value="Unassembled WGS sequence"/>
</dbReference>
<evidence type="ECO:0000313" key="1">
    <source>
        <dbReference type="EMBL" id="KIK59501.1"/>
    </source>
</evidence>
<dbReference type="OrthoDB" id="2745898at2759"/>
<organism evidence="1 2">
    <name type="scientific">Collybiopsis luxurians FD-317 M1</name>
    <dbReference type="NCBI Taxonomy" id="944289"/>
    <lineage>
        <taxon>Eukaryota</taxon>
        <taxon>Fungi</taxon>
        <taxon>Dikarya</taxon>
        <taxon>Basidiomycota</taxon>
        <taxon>Agaricomycotina</taxon>
        <taxon>Agaricomycetes</taxon>
        <taxon>Agaricomycetidae</taxon>
        <taxon>Agaricales</taxon>
        <taxon>Marasmiineae</taxon>
        <taxon>Omphalotaceae</taxon>
        <taxon>Collybiopsis</taxon>
        <taxon>Collybiopsis luxurians</taxon>
    </lineage>
</organism>
<evidence type="ECO:0000313" key="2">
    <source>
        <dbReference type="Proteomes" id="UP000053593"/>
    </source>
</evidence>
<gene>
    <name evidence="1" type="ORF">GYMLUDRAFT_44471</name>
</gene>
<dbReference type="Gene3D" id="3.80.10.10">
    <property type="entry name" value="Ribonuclease Inhibitor"/>
    <property type="match status" value="1"/>
</dbReference>
<sequence>MSSHTGEERRLPNEIFAVIIGQFYDDPASLRNIALVCKDFAVMSQFHIFQTVCLLNRDLHVSKIIKQFASLLRDTKQTSFLGKFVKELDLFTNGRFFMEYHDALMFIFRNLPSLSKLRMQALDIQRLSPIFIEVIKTGFGSRLVELRISGISFDDSEDLKHLQGMLSSLSGLKILAMYECHTSGSDLPTESSLILPGSLTVASFGIIDPEIIRAIALGMSLQSPDLHSLILDDSCESNAEIYTMIWRSLGPNTRVILNVGGGFFDIDDMIDCMKELRMSQIMLLCFGHKSTPTFFTRFISGLPPPVRRICIDFNAAKLYSLGEPNGWSELDAALMERHEMGLLECVSFTCTIRTDTFGFRLPSWSGIGPGRRLILDCVETSLPGSKGKGLIEVDRTMMYLQVSNEVCRVCAPSALHEL</sequence>
<dbReference type="SUPFAM" id="SSF52047">
    <property type="entry name" value="RNI-like"/>
    <property type="match status" value="1"/>
</dbReference>
<accession>A0A0D0BVH4</accession>
<dbReference type="InterPro" id="IPR032675">
    <property type="entry name" value="LRR_dom_sf"/>
</dbReference>
<evidence type="ECO:0008006" key="3">
    <source>
        <dbReference type="Google" id="ProtNLM"/>
    </source>
</evidence>
<dbReference type="EMBL" id="KN834779">
    <property type="protein sequence ID" value="KIK59501.1"/>
    <property type="molecule type" value="Genomic_DNA"/>
</dbReference>